<evidence type="ECO:0000313" key="2">
    <source>
        <dbReference type="EMBL" id="CAI5790756.1"/>
    </source>
</evidence>
<protein>
    <submittedName>
        <fullName evidence="2">Uncharacterized protein</fullName>
    </submittedName>
</protein>
<evidence type="ECO:0000313" key="3">
    <source>
        <dbReference type="Proteomes" id="UP001178461"/>
    </source>
</evidence>
<dbReference type="Proteomes" id="UP001178461">
    <property type="component" value="Chromosome 13"/>
</dbReference>
<dbReference type="AlphaFoldDB" id="A0AA35L7J0"/>
<evidence type="ECO:0000256" key="1">
    <source>
        <dbReference type="SAM" id="MobiDB-lite"/>
    </source>
</evidence>
<organism evidence="2 3">
    <name type="scientific">Podarcis lilfordi</name>
    <name type="common">Lilford's wall lizard</name>
    <dbReference type="NCBI Taxonomy" id="74358"/>
    <lineage>
        <taxon>Eukaryota</taxon>
        <taxon>Metazoa</taxon>
        <taxon>Chordata</taxon>
        <taxon>Craniata</taxon>
        <taxon>Vertebrata</taxon>
        <taxon>Euteleostomi</taxon>
        <taxon>Lepidosauria</taxon>
        <taxon>Squamata</taxon>
        <taxon>Bifurcata</taxon>
        <taxon>Unidentata</taxon>
        <taxon>Episquamata</taxon>
        <taxon>Laterata</taxon>
        <taxon>Lacertibaenia</taxon>
        <taxon>Lacertidae</taxon>
        <taxon>Podarcis</taxon>
    </lineage>
</organism>
<accession>A0AA35L7J0</accession>
<keyword evidence="3" id="KW-1185">Reference proteome</keyword>
<name>A0AA35L7J0_9SAUR</name>
<dbReference type="EMBL" id="OX395138">
    <property type="protein sequence ID" value="CAI5790756.1"/>
    <property type="molecule type" value="Genomic_DNA"/>
</dbReference>
<feature type="compositionally biased region" description="Basic and acidic residues" evidence="1">
    <location>
        <begin position="84"/>
        <end position="93"/>
    </location>
</feature>
<reference evidence="2" key="1">
    <citation type="submission" date="2022-12" db="EMBL/GenBank/DDBJ databases">
        <authorList>
            <person name="Alioto T."/>
            <person name="Alioto T."/>
            <person name="Gomez Garrido J."/>
        </authorList>
    </citation>
    <scope>NUCLEOTIDE SEQUENCE</scope>
</reference>
<proteinExistence type="predicted"/>
<gene>
    <name evidence="2" type="ORF">PODLI_1B041847</name>
</gene>
<feature type="region of interest" description="Disordered" evidence="1">
    <location>
        <begin position="84"/>
        <end position="103"/>
    </location>
</feature>
<sequence length="143" mass="16713">MWNDDFVQKLQVVNNARKTLCFLRGKKISVLFYFYNDEFNRWFSLKMKNPGCFVCAFCVLHCAPQKLTLSQFFPLPSYGLAPKEHEREKERCHLSSRSKNQPEGEEQSKACLGVFPTSFSDFFLCRECKRLLCKLHLIVDVAT</sequence>